<keyword evidence="1" id="KW-0812">Transmembrane</keyword>
<feature type="transmembrane region" description="Helical" evidence="1">
    <location>
        <begin position="128"/>
        <end position="149"/>
    </location>
</feature>
<keyword evidence="1" id="KW-1133">Transmembrane helix</keyword>
<sequence length="315" mass="35833">MAFRGEIPPHACLAGHFASTMSTMDTHSHGLLFEGYWWLSLLGGLHCIGLGLYLRYLYRDRNDNHKLLGAIFSLLALYFLTGLLNRDNSPLPLQQLFILLIPAYFLLMPMLYLYCYRSLHDIKGSIGLSRHFIPAIALVLVIGLSALLSGEMRQLVSTSRVTQFNHVTLLGTVLPLLLVLQTGLYFYAIWRLLRRFKGRAHRAHQDSLKDIKFRWLLALTLAMLTNWLVRMGLVILPYLLGDKVSLAAQASTRLFLLLSLYLLALYGLKQITMSAYLRGRLSPDLQTQARPSSSRQLLNAEELNYLQQLLQSDKK</sequence>
<dbReference type="EMBL" id="CP000606">
    <property type="protein sequence ID" value="ABO22130.1"/>
    <property type="molecule type" value="Genomic_DNA"/>
</dbReference>
<dbReference type="Proteomes" id="UP000001558">
    <property type="component" value="Chromosome"/>
</dbReference>
<feature type="transmembrane region" description="Helical" evidence="1">
    <location>
        <begin position="36"/>
        <end position="55"/>
    </location>
</feature>
<feature type="transmembrane region" description="Helical" evidence="1">
    <location>
        <begin position="96"/>
        <end position="116"/>
    </location>
</feature>
<accession>A3Q9I2</accession>
<keyword evidence="3" id="KW-1185">Reference proteome</keyword>
<evidence type="ECO:0000256" key="1">
    <source>
        <dbReference type="SAM" id="Phobius"/>
    </source>
</evidence>
<feature type="transmembrane region" description="Helical" evidence="1">
    <location>
        <begin position="67"/>
        <end position="84"/>
    </location>
</feature>
<feature type="transmembrane region" description="Helical" evidence="1">
    <location>
        <begin position="169"/>
        <end position="193"/>
    </location>
</feature>
<evidence type="ECO:0000313" key="3">
    <source>
        <dbReference type="Proteomes" id="UP000001558"/>
    </source>
</evidence>
<dbReference type="STRING" id="323850.Shew_0258"/>
<dbReference type="KEGG" id="slo:Shew_0258"/>
<protein>
    <submittedName>
        <fullName evidence="2">Uncharacterized protein</fullName>
    </submittedName>
</protein>
<dbReference type="eggNOG" id="ENOG502ZUIX">
    <property type="taxonomic scope" value="Bacteria"/>
</dbReference>
<proteinExistence type="predicted"/>
<gene>
    <name evidence="2" type="ordered locus">Shew_0258</name>
</gene>
<keyword evidence="1" id="KW-0472">Membrane</keyword>
<evidence type="ECO:0000313" key="2">
    <source>
        <dbReference type="EMBL" id="ABO22130.1"/>
    </source>
</evidence>
<organism evidence="2 3">
    <name type="scientific">Shewanella loihica (strain ATCC BAA-1088 / PV-4)</name>
    <dbReference type="NCBI Taxonomy" id="323850"/>
    <lineage>
        <taxon>Bacteria</taxon>
        <taxon>Pseudomonadati</taxon>
        <taxon>Pseudomonadota</taxon>
        <taxon>Gammaproteobacteria</taxon>
        <taxon>Alteromonadales</taxon>
        <taxon>Shewanellaceae</taxon>
        <taxon>Shewanella</taxon>
    </lineage>
</organism>
<feature type="transmembrane region" description="Helical" evidence="1">
    <location>
        <begin position="213"/>
        <end position="240"/>
    </location>
</feature>
<reference evidence="2 3" key="1">
    <citation type="submission" date="2007-03" db="EMBL/GenBank/DDBJ databases">
        <title>Complete sequence of Shewanella loihica PV-4.</title>
        <authorList>
            <consortium name="US DOE Joint Genome Institute"/>
            <person name="Copeland A."/>
            <person name="Lucas S."/>
            <person name="Lapidus A."/>
            <person name="Barry K."/>
            <person name="Detter J.C."/>
            <person name="Glavina del Rio T."/>
            <person name="Hammon N."/>
            <person name="Israni S."/>
            <person name="Dalin E."/>
            <person name="Tice H."/>
            <person name="Pitluck S."/>
            <person name="Chain P."/>
            <person name="Malfatti S."/>
            <person name="Shin M."/>
            <person name="Vergez L."/>
            <person name="Schmutz J."/>
            <person name="Larimer F."/>
            <person name="Land M."/>
            <person name="Hauser L."/>
            <person name="Kyrpides N."/>
            <person name="Mikhailova N."/>
            <person name="Romine M.F."/>
            <person name="Serres G."/>
            <person name="Fredrickson J."/>
            <person name="Tiedje J."/>
            <person name="Richardson P."/>
        </authorList>
    </citation>
    <scope>NUCLEOTIDE SEQUENCE [LARGE SCALE GENOMIC DNA]</scope>
    <source>
        <strain evidence="3">ATCC BAA-1088 / PV-4</strain>
    </source>
</reference>
<dbReference type="HOGENOM" id="CLU_983156_0_0_6"/>
<name>A3Q9I2_SHELP</name>
<dbReference type="AlphaFoldDB" id="A3Q9I2"/>
<feature type="transmembrane region" description="Helical" evidence="1">
    <location>
        <begin position="246"/>
        <end position="268"/>
    </location>
</feature>